<dbReference type="OMA" id="ENIYLWI"/>
<dbReference type="PANTHER" id="PTHR21027:SF1">
    <property type="entry name" value="TRNA-SPLICING ENDONUCLEASE SUBUNIT SEN54"/>
    <property type="match status" value="1"/>
</dbReference>
<dbReference type="AlphaFoldDB" id="R7Q885"/>
<organism evidence="5 6">
    <name type="scientific">Chondrus crispus</name>
    <name type="common">Carrageen Irish moss</name>
    <name type="synonym">Polymorpha crispa</name>
    <dbReference type="NCBI Taxonomy" id="2769"/>
    <lineage>
        <taxon>Eukaryota</taxon>
        <taxon>Rhodophyta</taxon>
        <taxon>Florideophyceae</taxon>
        <taxon>Rhodymeniophycidae</taxon>
        <taxon>Gigartinales</taxon>
        <taxon>Gigartinaceae</taxon>
        <taxon>Chondrus</taxon>
    </lineage>
</organism>
<reference evidence="6" key="1">
    <citation type="journal article" date="2013" name="Proc. Natl. Acad. Sci. U.S.A.">
        <title>Genome structure and metabolic features in the red seaweed Chondrus crispus shed light on evolution of the Archaeplastida.</title>
        <authorList>
            <person name="Collen J."/>
            <person name="Porcel B."/>
            <person name="Carre W."/>
            <person name="Ball S.G."/>
            <person name="Chaparro C."/>
            <person name="Tonon T."/>
            <person name="Barbeyron T."/>
            <person name="Michel G."/>
            <person name="Noel B."/>
            <person name="Valentin K."/>
            <person name="Elias M."/>
            <person name="Artiguenave F."/>
            <person name="Arun A."/>
            <person name="Aury J.M."/>
            <person name="Barbosa-Neto J.F."/>
            <person name="Bothwell J.H."/>
            <person name="Bouget F.Y."/>
            <person name="Brillet L."/>
            <person name="Cabello-Hurtado F."/>
            <person name="Capella-Gutierrez S."/>
            <person name="Charrier B."/>
            <person name="Cladiere L."/>
            <person name="Cock J.M."/>
            <person name="Coelho S.M."/>
            <person name="Colleoni C."/>
            <person name="Czjzek M."/>
            <person name="Da Silva C."/>
            <person name="Delage L."/>
            <person name="Denoeud F."/>
            <person name="Deschamps P."/>
            <person name="Dittami S.M."/>
            <person name="Gabaldon T."/>
            <person name="Gachon C.M."/>
            <person name="Groisillier A."/>
            <person name="Herve C."/>
            <person name="Jabbari K."/>
            <person name="Katinka M."/>
            <person name="Kloareg B."/>
            <person name="Kowalczyk N."/>
            <person name="Labadie K."/>
            <person name="Leblanc C."/>
            <person name="Lopez P.J."/>
            <person name="McLachlan D.H."/>
            <person name="Meslet-Cladiere L."/>
            <person name="Moustafa A."/>
            <person name="Nehr Z."/>
            <person name="Nyvall Collen P."/>
            <person name="Panaud O."/>
            <person name="Partensky F."/>
            <person name="Poulain J."/>
            <person name="Rensing S.A."/>
            <person name="Rousvoal S."/>
            <person name="Samson G."/>
            <person name="Symeonidi A."/>
            <person name="Weissenbach J."/>
            <person name="Zambounis A."/>
            <person name="Wincker P."/>
            <person name="Boyen C."/>
        </authorList>
    </citation>
    <scope>NUCLEOTIDE SEQUENCE [LARGE SCALE GENOMIC DNA]</scope>
    <source>
        <strain evidence="6">cv. Stackhouse</strain>
    </source>
</reference>
<accession>R7Q885</accession>
<evidence type="ECO:0000256" key="1">
    <source>
        <dbReference type="ARBA" id="ARBA00005736"/>
    </source>
</evidence>
<dbReference type="PhylomeDB" id="R7Q885"/>
<evidence type="ECO:0000259" key="4">
    <source>
        <dbReference type="Pfam" id="PF12928"/>
    </source>
</evidence>
<dbReference type="InterPro" id="IPR024337">
    <property type="entry name" value="tRNA_splic_suSen54"/>
</dbReference>
<dbReference type="GO" id="GO:0000214">
    <property type="term" value="C:tRNA-intron endonuclease complex"/>
    <property type="evidence" value="ECO:0007669"/>
    <property type="project" value="TreeGrafter"/>
</dbReference>
<evidence type="ECO:0000313" key="5">
    <source>
        <dbReference type="EMBL" id="CDF33586.1"/>
    </source>
</evidence>
<dbReference type="OrthoDB" id="408683at2759"/>
<evidence type="ECO:0000313" key="6">
    <source>
        <dbReference type="Proteomes" id="UP000012073"/>
    </source>
</evidence>
<dbReference type="EMBL" id="HG001650">
    <property type="protein sequence ID" value="CDF33586.1"/>
    <property type="molecule type" value="Genomic_DNA"/>
</dbReference>
<dbReference type="Proteomes" id="UP000012073">
    <property type="component" value="Unassembled WGS sequence"/>
</dbReference>
<sequence length="315" mass="34712">MSRGGTAHGSGGVRKKTRANNMGIQWWRKLTLPRRGKKDSILLPQQLTESQSALVEQRRAALRKATAAPRVARTKTLATADWDPEICMARVTAARGNAMQSMGVYKDGKQMLYPEEALFLVDRGGLDLCVGGLPCSVQRAWGIAMGAINSLSFEEYLAFAYLRRAGYVIRRVGLDEEQQLNSLKVSFAAWRVGAFKRRDPMRPMFYVSVFKYEDSLPSFDDVAKFLDGAGKSRLKFALIDRGVLVLKDVAANATPLSERFIRRLSPEERSKAREIEIGSLGDFITSPVGKGEQPSTESGACVEATQIRDGTADNG</sequence>
<protein>
    <recommendedName>
        <fullName evidence="4">tRNA-splicing endonuclease subunit Sen54 N-terminal domain-containing protein</fullName>
    </recommendedName>
</protein>
<evidence type="ECO:0000256" key="3">
    <source>
        <dbReference type="SAM" id="MobiDB-lite"/>
    </source>
</evidence>
<evidence type="ECO:0000256" key="2">
    <source>
        <dbReference type="ARBA" id="ARBA00022694"/>
    </source>
</evidence>
<feature type="region of interest" description="Disordered" evidence="3">
    <location>
        <begin position="285"/>
        <end position="315"/>
    </location>
</feature>
<dbReference type="GeneID" id="17321117"/>
<dbReference type="Gramene" id="CDF33586">
    <property type="protein sequence ID" value="CDF33586"/>
    <property type="gene ID" value="CHC_T00002309001"/>
</dbReference>
<feature type="domain" description="tRNA-splicing endonuclease subunit Sen54 N-terminal" evidence="4">
    <location>
        <begin position="65"/>
        <end position="129"/>
    </location>
</feature>
<dbReference type="Pfam" id="PF12928">
    <property type="entry name" value="tRNA_int_end_N2"/>
    <property type="match status" value="1"/>
</dbReference>
<dbReference type="GO" id="GO:0000379">
    <property type="term" value="P:tRNA-type intron splice site recognition and cleavage"/>
    <property type="evidence" value="ECO:0007669"/>
    <property type="project" value="TreeGrafter"/>
</dbReference>
<dbReference type="RefSeq" id="XP_005713389.1">
    <property type="nucleotide sequence ID" value="XM_005713332.1"/>
</dbReference>
<comment type="similarity">
    <text evidence="1">Belongs to the SEN54 family.</text>
</comment>
<dbReference type="STRING" id="2769.R7Q885"/>
<dbReference type="InterPro" id="IPR024336">
    <property type="entry name" value="tRNA_splic_suSen54_N"/>
</dbReference>
<dbReference type="KEGG" id="ccp:CHC_T00002309001"/>
<keyword evidence="6" id="KW-1185">Reference proteome</keyword>
<gene>
    <name evidence="5" type="ORF">CHC_T00002309001</name>
</gene>
<keyword evidence="2" id="KW-0819">tRNA processing</keyword>
<name>R7Q885_CHOCR</name>
<dbReference type="PANTHER" id="PTHR21027">
    <property type="entry name" value="TRNA-SPLICING ENDONUCLEASE SUBUNIT SEN54"/>
    <property type="match status" value="1"/>
</dbReference>
<proteinExistence type="inferred from homology"/>